<accession>A0ACB9GU75</accession>
<name>A0ACB9GU75_9ASTR</name>
<evidence type="ECO:0000313" key="1">
    <source>
        <dbReference type="EMBL" id="KAI3786633.1"/>
    </source>
</evidence>
<reference evidence="1 2" key="2">
    <citation type="journal article" date="2022" name="Mol. Ecol. Resour.">
        <title>The genomes of chicory, endive, great burdock and yacon provide insights into Asteraceae paleo-polyploidization history and plant inulin production.</title>
        <authorList>
            <person name="Fan W."/>
            <person name="Wang S."/>
            <person name="Wang H."/>
            <person name="Wang A."/>
            <person name="Jiang F."/>
            <person name="Liu H."/>
            <person name="Zhao H."/>
            <person name="Xu D."/>
            <person name="Zhang Y."/>
        </authorList>
    </citation>
    <scope>NUCLEOTIDE SEQUENCE [LARGE SCALE GENOMIC DNA]</scope>
    <source>
        <strain evidence="2">cv. Yunnan</strain>
        <tissue evidence="1">Leaves</tissue>
    </source>
</reference>
<protein>
    <submittedName>
        <fullName evidence="1">Uncharacterized protein</fullName>
    </submittedName>
</protein>
<reference evidence="2" key="1">
    <citation type="journal article" date="2022" name="Mol. Ecol. Resour.">
        <title>The genomes of chicory, endive, great burdock and yacon provide insights into Asteraceae palaeo-polyploidization history and plant inulin production.</title>
        <authorList>
            <person name="Fan W."/>
            <person name="Wang S."/>
            <person name="Wang H."/>
            <person name="Wang A."/>
            <person name="Jiang F."/>
            <person name="Liu H."/>
            <person name="Zhao H."/>
            <person name="Xu D."/>
            <person name="Zhang Y."/>
        </authorList>
    </citation>
    <scope>NUCLEOTIDE SEQUENCE [LARGE SCALE GENOMIC DNA]</scope>
    <source>
        <strain evidence="2">cv. Yunnan</strain>
    </source>
</reference>
<dbReference type="Proteomes" id="UP001056120">
    <property type="component" value="Linkage Group LG13"/>
</dbReference>
<gene>
    <name evidence="1" type="ORF">L1987_40456</name>
</gene>
<keyword evidence="2" id="KW-1185">Reference proteome</keyword>
<evidence type="ECO:0000313" key="2">
    <source>
        <dbReference type="Proteomes" id="UP001056120"/>
    </source>
</evidence>
<dbReference type="EMBL" id="CM042030">
    <property type="protein sequence ID" value="KAI3786633.1"/>
    <property type="molecule type" value="Genomic_DNA"/>
</dbReference>
<organism evidence="1 2">
    <name type="scientific">Smallanthus sonchifolius</name>
    <dbReference type="NCBI Taxonomy" id="185202"/>
    <lineage>
        <taxon>Eukaryota</taxon>
        <taxon>Viridiplantae</taxon>
        <taxon>Streptophyta</taxon>
        <taxon>Embryophyta</taxon>
        <taxon>Tracheophyta</taxon>
        <taxon>Spermatophyta</taxon>
        <taxon>Magnoliopsida</taxon>
        <taxon>eudicotyledons</taxon>
        <taxon>Gunneridae</taxon>
        <taxon>Pentapetalae</taxon>
        <taxon>asterids</taxon>
        <taxon>campanulids</taxon>
        <taxon>Asterales</taxon>
        <taxon>Asteraceae</taxon>
        <taxon>Asteroideae</taxon>
        <taxon>Heliantheae alliance</taxon>
        <taxon>Millerieae</taxon>
        <taxon>Smallanthus</taxon>
    </lineage>
</organism>
<comment type="caution">
    <text evidence="1">The sequence shown here is derived from an EMBL/GenBank/DDBJ whole genome shotgun (WGS) entry which is preliminary data.</text>
</comment>
<sequence length="80" mass="9448">MSDKPRPSLTTPKETCRKELAYSGRRRSSLLRSSVYDQLRLSHLSRVKWRPLIQNVIDISPIHTIGSKFQSQFWHNWHST</sequence>
<proteinExistence type="predicted"/>